<feature type="compositionally biased region" description="Basic residues" evidence="1">
    <location>
        <begin position="1"/>
        <end position="15"/>
    </location>
</feature>
<dbReference type="PANTHER" id="PTHR40552:SF6">
    <property type="entry name" value="FI09606P-RELATED"/>
    <property type="match status" value="1"/>
</dbReference>
<feature type="region of interest" description="Disordered" evidence="1">
    <location>
        <begin position="328"/>
        <end position="352"/>
    </location>
</feature>
<comment type="caution">
    <text evidence="2">The sequence shown here is derived from an EMBL/GenBank/DDBJ whole genome shotgun (WGS) entry which is preliminary data.</text>
</comment>
<dbReference type="AlphaFoldDB" id="A0AA47MS90"/>
<dbReference type="Gene3D" id="3.90.70.120">
    <property type="match status" value="1"/>
</dbReference>
<dbReference type="PANTHER" id="PTHR40552">
    <property type="entry name" value="AT05186P-RELATED"/>
    <property type="match status" value="1"/>
</dbReference>
<feature type="compositionally biased region" description="Polar residues" evidence="1">
    <location>
        <begin position="415"/>
        <end position="435"/>
    </location>
</feature>
<feature type="region of interest" description="Disordered" evidence="1">
    <location>
        <begin position="408"/>
        <end position="439"/>
    </location>
</feature>
<protein>
    <submittedName>
        <fullName evidence="2">Uncharacterized protein</fullName>
    </submittedName>
</protein>
<gene>
    <name evidence="2" type="ORF">N1851_015513</name>
</gene>
<organism evidence="2 3">
    <name type="scientific">Merluccius polli</name>
    <name type="common">Benguela hake</name>
    <name type="synonym">Merluccius cadenati</name>
    <dbReference type="NCBI Taxonomy" id="89951"/>
    <lineage>
        <taxon>Eukaryota</taxon>
        <taxon>Metazoa</taxon>
        <taxon>Chordata</taxon>
        <taxon>Craniata</taxon>
        <taxon>Vertebrata</taxon>
        <taxon>Euteleostomi</taxon>
        <taxon>Actinopterygii</taxon>
        <taxon>Neopterygii</taxon>
        <taxon>Teleostei</taxon>
        <taxon>Neoteleostei</taxon>
        <taxon>Acanthomorphata</taxon>
        <taxon>Zeiogadaria</taxon>
        <taxon>Gadariae</taxon>
        <taxon>Gadiformes</taxon>
        <taxon>Gadoidei</taxon>
        <taxon>Merlucciidae</taxon>
        <taxon>Merluccius</taxon>
    </lineage>
</organism>
<accession>A0AA47MS90</accession>
<proteinExistence type="predicted"/>
<reference evidence="2" key="1">
    <citation type="journal article" date="2023" name="Front. Mar. Sci.">
        <title>A new Merluccius polli reference genome to investigate the effects of global change in West African waters.</title>
        <authorList>
            <person name="Mateo J.L."/>
            <person name="Blanco-Fernandez C."/>
            <person name="Garcia-Vazquez E."/>
            <person name="Machado-Schiaffino G."/>
        </authorList>
    </citation>
    <scope>NUCLEOTIDE SEQUENCE</scope>
    <source>
        <strain evidence="2">C29</strain>
        <tissue evidence="2">Fin</tissue>
    </source>
</reference>
<evidence type="ECO:0000313" key="2">
    <source>
        <dbReference type="EMBL" id="KAK0145559.1"/>
    </source>
</evidence>
<dbReference type="SUPFAM" id="SSF54001">
    <property type="entry name" value="Cysteine proteinases"/>
    <property type="match status" value="1"/>
</dbReference>
<dbReference type="InterPro" id="IPR038765">
    <property type="entry name" value="Papain-like_cys_pep_sf"/>
</dbReference>
<feature type="compositionally biased region" description="Basic and acidic residues" evidence="1">
    <location>
        <begin position="328"/>
        <end position="337"/>
    </location>
</feature>
<dbReference type="Proteomes" id="UP001174136">
    <property type="component" value="Unassembled WGS sequence"/>
</dbReference>
<evidence type="ECO:0000313" key="3">
    <source>
        <dbReference type="Proteomes" id="UP001174136"/>
    </source>
</evidence>
<evidence type="ECO:0000256" key="1">
    <source>
        <dbReference type="SAM" id="MobiDB-lite"/>
    </source>
</evidence>
<keyword evidence="3" id="KW-1185">Reference proteome</keyword>
<sequence>MPRKGKRSRAQKVRWSRLNLADPAPLSPSTSDHQILIMPETPPQTSQLWKMENAPTPAHSPAYKVLKIQTPPQSKNLWMTSRERGPDAPTCPRSPVEKLPTWPHVEPHIEEPQQRSKPIFSVRASHSQSDHRYHVFSRNHQCTCIALTFLAYHSEGSQFNTANLDRVLEMGDSLYVGIKNQLLLEDRFVHDHLTVEEMPQQVVLDNNVYNVHLSSVRCGLLKAQEGRPGGWLPLDEQLESLSTDVTHAVLIVSPECIALFRDRSRRYGVFDSHSRNARGLPYPDGTAIMLTFCHLSDLTNHLYRLFNNRGTHASYEFVPVSFHSVDKSSECHGRPDDVENTQSPPAVPPPESCVTKQLIESNVEVLELETMAKTQETKSDDTSDVSQRQDDVEFQDAVEKFSKLSKERRRKALRKTTTNTKSVDKSTSAQETNSRNKYEKRKYAHCSDFRMKRLKAMKMKYVQDSQHRQQKLLSAADPCLRPKKKLYRLRRYKTDLDFQT</sequence>
<name>A0AA47MS90_MERPO</name>
<dbReference type="EMBL" id="JAOPHQ010002849">
    <property type="protein sequence ID" value="KAK0145559.1"/>
    <property type="molecule type" value="Genomic_DNA"/>
</dbReference>
<feature type="region of interest" description="Disordered" evidence="1">
    <location>
        <begin position="1"/>
        <end position="36"/>
    </location>
</feature>